<reference evidence="2 3" key="1">
    <citation type="submission" date="2023-07" db="EMBL/GenBank/DDBJ databases">
        <title>Sequencing the genomes of 1000 actinobacteria strains.</title>
        <authorList>
            <person name="Klenk H.-P."/>
        </authorList>
    </citation>
    <scope>NUCLEOTIDE SEQUENCE [LARGE SCALE GENOMIC DNA]</scope>
    <source>
        <strain evidence="2 3">DSM 44709</strain>
    </source>
</reference>
<dbReference type="Pfam" id="PF11716">
    <property type="entry name" value="MDMPI_N"/>
    <property type="match status" value="1"/>
</dbReference>
<evidence type="ECO:0000313" key="3">
    <source>
        <dbReference type="Proteomes" id="UP001240236"/>
    </source>
</evidence>
<dbReference type="AlphaFoldDB" id="A0AAE3VXR8"/>
<evidence type="ECO:0000259" key="1">
    <source>
        <dbReference type="Pfam" id="PF11716"/>
    </source>
</evidence>
<organism evidence="2 3">
    <name type="scientific">Catenuloplanes indicus</name>
    <dbReference type="NCBI Taxonomy" id="137267"/>
    <lineage>
        <taxon>Bacteria</taxon>
        <taxon>Bacillati</taxon>
        <taxon>Actinomycetota</taxon>
        <taxon>Actinomycetes</taxon>
        <taxon>Micromonosporales</taxon>
        <taxon>Micromonosporaceae</taxon>
        <taxon>Catenuloplanes</taxon>
    </lineage>
</organism>
<dbReference type="GO" id="GO:0046872">
    <property type="term" value="F:metal ion binding"/>
    <property type="evidence" value="ECO:0007669"/>
    <property type="project" value="InterPro"/>
</dbReference>
<dbReference type="NCBIfam" id="TIGR03085">
    <property type="entry name" value="TIGR03085 family metal-binding protein"/>
    <property type="match status" value="1"/>
</dbReference>
<dbReference type="InterPro" id="IPR024344">
    <property type="entry name" value="MDMPI_metal-binding"/>
</dbReference>
<proteinExistence type="predicted"/>
<dbReference type="NCBIfam" id="TIGR03083">
    <property type="entry name" value="maleylpyruvate isomerase family mycothiol-dependent enzyme"/>
    <property type="match status" value="1"/>
</dbReference>
<accession>A0AAE3VXR8</accession>
<dbReference type="InterPro" id="IPR017519">
    <property type="entry name" value="CHP03085"/>
</dbReference>
<name>A0AAE3VXR8_9ACTN</name>
<dbReference type="InterPro" id="IPR017517">
    <property type="entry name" value="Maleyloyr_isom"/>
</dbReference>
<keyword evidence="3" id="KW-1185">Reference proteome</keyword>
<dbReference type="SUPFAM" id="SSF109854">
    <property type="entry name" value="DinB/YfiT-like putative metalloenzymes"/>
    <property type="match status" value="1"/>
</dbReference>
<dbReference type="InterPro" id="IPR034660">
    <property type="entry name" value="DinB/YfiT-like"/>
</dbReference>
<sequence>MTRHSLTERAALADLLLDVGPDAPTLCEGWTARDLAAHLVVRDRAPIASLGSFLKPLHGYGERTRLRTAALPYPELIARLRTAPWWSPTGNVVADPGANTGEFFIHHEDVRRGVPGWQPRTLDPDLDAKLWGNARLFGRLTLRRFPAALTMVAPGHGEFTGGAGGEPVRLIGAPGELVLFISGRQRAARVQIDGPPALAGRLRTTGLKL</sequence>
<dbReference type="EMBL" id="JAUSUZ010000001">
    <property type="protein sequence ID" value="MDQ0365796.1"/>
    <property type="molecule type" value="Genomic_DNA"/>
</dbReference>
<protein>
    <submittedName>
        <fullName evidence="2">Uncharacterized protein (TIGR03085 family)</fullName>
    </submittedName>
</protein>
<dbReference type="Proteomes" id="UP001240236">
    <property type="component" value="Unassembled WGS sequence"/>
</dbReference>
<gene>
    <name evidence="2" type="ORF">J2S42_002465</name>
</gene>
<comment type="caution">
    <text evidence="2">The sequence shown here is derived from an EMBL/GenBank/DDBJ whole genome shotgun (WGS) entry which is preliminary data.</text>
</comment>
<dbReference type="RefSeq" id="WP_307238642.1">
    <property type="nucleotide sequence ID" value="NZ_JAUSUZ010000001.1"/>
</dbReference>
<evidence type="ECO:0000313" key="2">
    <source>
        <dbReference type="EMBL" id="MDQ0365796.1"/>
    </source>
</evidence>
<feature type="domain" description="Mycothiol-dependent maleylpyruvate isomerase metal-binding" evidence="1">
    <location>
        <begin position="7"/>
        <end position="45"/>
    </location>
</feature>